<protein>
    <recommendedName>
        <fullName evidence="7">Pentatricopeptide repeat-containing protein</fullName>
    </recommendedName>
</protein>
<keyword evidence="1" id="KW-0677">Repeat</keyword>
<evidence type="ECO:0000256" key="3">
    <source>
        <dbReference type="ARBA" id="ARBA00061659"/>
    </source>
</evidence>
<evidence type="ECO:0000313" key="5">
    <source>
        <dbReference type="EMBL" id="OEL36343.1"/>
    </source>
</evidence>
<dbReference type="STRING" id="888268.A0A1E5WG16"/>
<gene>
    <name evidence="5" type="ORF">BAE44_0002638</name>
</gene>
<dbReference type="GO" id="GO:0009451">
    <property type="term" value="P:RNA modification"/>
    <property type="evidence" value="ECO:0007669"/>
    <property type="project" value="InterPro"/>
</dbReference>
<dbReference type="InterPro" id="IPR011990">
    <property type="entry name" value="TPR-like_helical_dom_sf"/>
</dbReference>
<name>A0A1E5WG16_9POAL</name>
<feature type="non-terminal residue" evidence="5">
    <location>
        <position position="1"/>
    </location>
</feature>
<feature type="repeat" description="PPR" evidence="4">
    <location>
        <begin position="64"/>
        <end position="98"/>
    </location>
</feature>
<dbReference type="NCBIfam" id="TIGR00756">
    <property type="entry name" value="PPR"/>
    <property type="match status" value="2"/>
</dbReference>
<accession>A0A1E5WG16</accession>
<sequence length="112" mass="12141">LVSAISSSSRLAALGLGRSAHCYSIKHLLDDNLSVANVLIDMYGRCGKFDHACKIFDLAKLKGDVVTWNALISSYAHLGHSNAAVSLFDRMLTEGLKPNSATLISEKLYFVL</sequence>
<dbReference type="InterPro" id="IPR046960">
    <property type="entry name" value="PPR_At4g14850-like_plant"/>
</dbReference>
<dbReference type="Gene3D" id="1.25.40.10">
    <property type="entry name" value="Tetratricopeptide repeat domain"/>
    <property type="match status" value="1"/>
</dbReference>
<dbReference type="Pfam" id="PF13041">
    <property type="entry name" value="PPR_2"/>
    <property type="match status" value="1"/>
</dbReference>
<dbReference type="Pfam" id="PF01535">
    <property type="entry name" value="PPR"/>
    <property type="match status" value="1"/>
</dbReference>
<evidence type="ECO:0008006" key="7">
    <source>
        <dbReference type="Google" id="ProtNLM"/>
    </source>
</evidence>
<reference evidence="5 6" key="1">
    <citation type="submission" date="2016-09" db="EMBL/GenBank/DDBJ databases">
        <title>The draft genome of Dichanthelium oligosanthes: A C3 panicoid grass species.</title>
        <authorList>
            <person name="Studer A.J."/>
            <person name="Schnable J.C."/>
            <person name="Brutnell T.P."/>
        </authorList>
    </citation>
    <scope>NUCLEOTIDE SEQUENCE [LARGE SCALE GENOMIC DNA]</scope>
    <source>
        <strain evidence="6">cv. Kellogg 1175</strain>
        <tissue evidence="5">Leaf</tissue>
    </source>
</reference>
<dbReference type="AlphaFoldDB" id="A0A1E5WG16"/>
<evidence type="ECO:0000256" key="4">
    <source>
        <dbReference type="PROSITE-ProRule" id="PRU00708"/>
    </source>
</evidence>
<keyword evidence="6" id="KW-1185">Reference proteome</keyword>
<dbReference type="PANTHER" id="PTHR47926">
    <property type="entry name" value="PENTATRICOPEPTIDE REPEAT-CONTAINING PROTEIN"/>
    <property type="match status" value="1"/>
</dbReference>
<dbReference type="PROSITE" id="PS51375">
    <property type="entry name" value="PPR"/>
    <property type="match status" value="1"/>
</dbReference>
<dbReference type="FunFam" id="1.25.40.10:FF:001227">
    <property type="entry name" value="Pentatricopeptide repeat-containing protein At1g26900, mitochondrial"/>
    <property type="match status" value="1"/>
</dbReference>
<evidence type="ECO:0000256" key="2">
    <source>
        <dbReference type="ARBA" id="ARBA00022946"/>
    </source>
</evidence>
<proteinExistence type="inferred from homology"/>
<dbReference type="OrthoDB" id="886439at2759"/>
<comment type="similarity">
    <text evidence="3">Belongs to the PPR family. PCMP-E subfamily.</text>
</comment>
<dbReference type="InterPro" id="IPR002885">
    <property type="entry name" value="PPR_rpt"/>
</dbReference>
<evidence type="ECO:0000256" key="1">
    <source>
        <dbReference type="ARBA" id="ARBA00022737"/>
    </source>
</evidence>
<comment type="caution">
    <text evidence="5">The sequence shown here is derived from an EMBL/GenBank/DDBJ whole genome shotgun (WGS) entry which is preliminary data.</text>
</comment>
<evidence type="ECO:0000313" key="6">
    <source>
        <dbReference type="Proteomes" id="UP000095767"/>
    </source>
</evidence>
<dbReference type="Proteomes" id="UP000095767">
    <property type="component" value="Unassembled WGS sequence"/>
</dbReference>
<dbReference type="GO" id="GO:0003723">
    <property type="term" value="F:RNA binding"/>
    <property type="evidence" value="ECO:0007669"/>
    <property type="project" value="InterPro"/>
</dbReference>
<keyword evidence="2" id="KW-0809">Transit peptide</keyword>
<organism evidence="5 6">
    <name type="scientific">Dichanthelium oligosanthes</name>
    <dbReference type="NCBI Taxonomy" id="888268"/>
    <lineage>
        <taxon>Eukaryota</taxon>
        <taxon>Viridiplantae</taxon>
        <taxon>Streptophyta</taxon>
        <taxon>Embryophyta</taxon>
        <taxon>Tracheophyta</taxon>
        <taxon>Spermatophyta</taxon>
        <taxon>Magnoliopsida</taxon>
        <taxon>Liliopsida</taxon>
        <taxon>Poales</taxon>
        <taxon>Poaceae</taxon>
        <taxon>PACMAD clade</taxon>
        <taxon>Panicoideae</taxon>
        <taxon>Panicodae</taxon>
        <taxon>Paniceae</taxon>
        <taxon>Dichantheliinae</taxon>
        <taxon>Dichanthelium</taxon>
    </lineage>
</organism>
<dbReference type="EMBL" id="LWDX02009496">
    <property type="protein sequence ID" value="OEL36343.1"/>
    <property type="molecule type" value="Genomic_DNA"/>
</dbReference>